<gene>
    <name evidence="2" type="ORF">CWO07_07055</name>
</gene>
<dbReference type="PROSITE" id="PS51186">
    <property type="entry name" value="GNAT"/>
    <property type="match status" value="1"/>
</dbReference>
<reference evidence="2 3" key="1">
    <citation type="submission" date="2017-11" db="EMBL/GenBank/DDBJ databases">
        <title>Population delineation of vibrios coincides with oyster pathogenicity.</title>
        <authorList>
            <person name="Bruto M."/>
            <person name="Labreuche Y."/>
            <person name="James A."/>
            <person name="Piel D."/>
            <person name="Chenivesse S."/>
            <person name="Petton B."/>
            <person name="Polz M.F."/>
            <person name="Le Roux F."/>
        </authorList>
    </citation>
    <scope>NUCLEOTIDE SEQUENCE [LARGE SCALE GENOMIC DNA]</scope>
    <source>
        <strain evidence="2 3">FF_144</strain>
    </source>
</reference>
<sequence length="178" mass="21033">MLLFAYSKAFDKEASKVARQEENIQFQLVSNHEFEELFACVKQGIFIHVDDVFGWDDDFQRQRLINDYHPSWFHWIYRENERVGLVCFKPYDNAFHIHLLIIFPQNQGRSLGKQVMTLIHKRAMEEQRSQVTLSSFRSNTRAISFYQALGYQIVDDSDEDFVGMTLSLANHRENTDSE</sequence>
<evidence type="ECO:0000259" key="1">
    <source>
        <dbReference type="PROSITE" id="PS51186"/>
    </source>
</evidence>
<dbReference type="Proteomes" id="UP000244197">
    <property type="component" value="Unassembled WGS sequence"/>
</dbReference>
<protein>
    <submittedName>
        <fullName evidence="2">Histone acetyltransferase</fullName>
    </submittedName>
</protein>
<dbReference type="InterPro" id="IPR016181">
    <property type="entry name" value="Acyl_CoA_acyltransferase"/>
</dbReference>
<dbReference type="AlphaFoldDB" id="A0A2N7M799"/>
<dbReference type="Pfam" id="PF00583">
    <property type="entry name" value="Acetyltransf_1"/>
    <property type="match status" value="1"/>
</dbReference>
<proteinExistence type="predicted"/>
<dbReference type="GO" id="GO:0016747">
    <property type="term" value="F:acyltransferase activity, transferring groups other than amino-acyl groups"/>
    <property type="evidence" value="ECO:0007669"/>
    <property type="project" value="InterPro"/>
</dbReference>
<dbReference type="Gene3D" id="3.40.630.30">
    <property type="match status" value="1"/>
</dbReference>
<name>A0A2N7M799_VIBSP</name>
<comment type="caution">
    <text evidence="2">The sequence shown here is derived from an EMBL/GenBank/DDBJ whole genome shotgun (WGS) entry which is preliminary data.</text>
</comment>
<dbReference type="RefSeq" id="WP_102501629.1">
    <property type="nucleotide sequence ID" value="NZ_CP089202.1"/>
</dbReference>
<dbReference type="CDD" id="cd04301">
    <property type="entry name" value="NAT_SF"/>
    <property type="match status" value="1"/>
</dbReference>
<feature type="domain" description="N-acetyltransferase" evidence="1">
    <location>
        <begin position="32"/>
        <end position="169"/>
    </location>
</feature>
<dbReference type="InterPro" id="IPR000182">
    <property type="entry name" value="GNAT_dom"/>
</dbReference>
<evidence type="ECO:0000313" key="3">
    <source>
        <dbReference type="Proteomes" id="UP000244197"/>
    </source>
</evidence>
<keyword evidence="2" id="KW-0808">Transferase</keyword>
<organism evidence="2 3">
    <name type="scientific">Vibrio splendidus</name>
    <dbReference type="NCBI Taxonomy" id="29497"/>
    <lineage>
        <taxon>Bacteria</taxon>
        <taxon>Pseudomonadati</taxon>
        <taxon>Pseudomonadota</taxon>
        <taxon>Gammaproteobacteria</taxon>
        <taxon>Vibrionales</taxon>
        <taxon>Vibrionaceae</taxon>
        <taxon>Vibrio</taxon>
    </lineage>
</organism>
<accession>A0A2N7M799</accession>
<evidence type="ECO:0000313" key="2">
    <source>
        <dbReference type="EMBL" id="PTP38023.1"/>
    </source>
</evidence>
<dbReference type="EMBL" id="PIFK01000011">
    <property type="protein sequence ID" value="PTP38023.1"/>
    <property type="molecule type" value="Genomic_DNA"/>
</dbReference>
<dbReference type="SUPFAM" id="SSF55729">
    <property type="entry name" value="Acyl-CoA N-acyltransferases (Nat)"/>
    <property type="match status" value="1"/>
</dbReference>